<sequence length="50" mass="5643">MLATDDYPTRTIVHPPRLRGGLGRGLFNMLVVFGELVLHIGLFFKILFIS</sequence>
<accession>A0A975T7N7</accession>
<reference evidence="2" key="1">
    <citation type="submission" date="2017-04" db="EMBL/GenBank/DDBJ databases">
        <title>Genome deletions in a multicellular cyanobacterial endosymbiont for morphological adaptation in marine diatoms.</title>
        <authorList>
            <person name="Wang Y."/>
            <person name="Gao H."/>
            <person name="Li R."/>
            <person name="Xu X."/>
        </authorList>
    </citation>
    <scope>NUCLEOTIDE SEQUENCE</scope>
    <source>
        <strain evidence="2">FACHB 800</strain>
    </source>
</reference>
<feature type="transmembrane region" description="Helical" evidence="1">
    <location>
        <begin position="26"/>
        <end position="48"/>
    </location>
</feature>
<name>A0A975T7N7_9NOST</name>
<proteinExistence type="predicted"/>
<keyword evidence="1" id="KW-1133">Transmembrane helix</keyword>
<evidence type="ECO:0000313" key="3">
    <source>
        <dbReference type="Proteomes" id="UP000683511"/>
    </source>
</evidence>
<keyword evidence="1" id="KW-0812">Transmembrane</keyword>
<dbReference type="KEGG" id="rsin:B6N60_01603"/>
<evidence type="ECO:0000313" key="2">
    <source>
        <dbReference type="EMBL" id="QXE22916.1"/>
    </source>
</evidence>
<protein>
    <submittedName>
        <fullName evidence="2">Uncharacterized protein</fullName>
    </submittedName>
</protein>
<gene>
    <name evidence="2" type="ORF">B6N60_01603</name>
</gene>
<keyword evidence="1" id="KW-0472">Membrane</keyword>
<evidence type="ECO:0000256" key="1">
    <source>
        <dbReference type="SAM" id="Phobius"/>
    </source>
</evidence>
<keyword evidence="3" id="KW-1185">Reference proteome</keyword>
<dbReference type="EMBL" id="CP021056">
    <property type="protein sequence ID" value="QXE22916.1"/>
    <property type="molecule type" value="Genomic_DNA"/>
</dbReference>
<dbReference type="AlphaFoldDB" id="A0A975T7N7"/>
<dbReference type="Proteomes" id="UP000683511">
    <property type="component" value="Chromosome"/>
</dbReference>
<organism evidence="2 3">
    <name type="scientific">Richelia sinica FACHB-800</name>
    <dbReference type="NCBI Taxonomy" id="1357546"/>
    <lineage>
        <taxon>Bacteria</taxon>
        <taxon>Bacillati</taxon>
        <taxon>Cyanobacteriota</taxon>
        <taxon>Cyanophyceae</taxon>
        <taxon>Nostocales</taxon>
        <taxon>Nostocaceae</taxon>
        <taxon>Richelia</taxon>
    </lineage>
</organism>